<name>A0A8J2HQP6_COTCN</name>
<dbReference type="OrthoDB" id="7648950at2759"/>
<feature type="non-terminal residue" evidence="1">
    <location>
        <position position="1"/>
    </location>
</feature>
<sequence>VFSELVGYIDAIESVKQCNDSKLLKFVINNGAGKRVQIKCWGDDIPRVQADIIMDRVIHLENAYCGPHTKYNNGNFTGAEIIINKQTILENMREFNEKNYTL</sequence>
<reference evidence="1" key="1">
    <citation type="submission" date="2021-04" db="EMBL/GenBank/DDBJ databases">
        <authorList>
            <person name="Chebbi M.A.C M."/>
        </authorList>
    </citation>
    <scope>NUCLEOTIDE SEQUENCE</scope>
</reference>
<comment type="caution">
    <text evidence="1">The sequence shown here is derived from an EMBL/GenBank/DDBJ whole genome shotgun (WGS) entry which is preliminary data.</text>
</comment>
<gene>
    <name evidence="1" type="ORF">HICCMSTLAB_LOCUS14109</name>
</gene>
<protein>
    <submittedName>
        <fullName evidence="1">Uncharacterized protein</fullName>
    </submittedName>
</protein>
<accession>A0A8J2HQP6</accession>
<organism evidence="1 2">
    <name type="scientific">Cotesia congregata</name>
    <name type="common">Parasitoid wasp</name>
    <name type="synonym">Apanteles congregatus</name>
    <dbReference type="NCBI Taxonomy" id="51543"/>
    <lineage>
        <taxon>Eukaryota</taxon>
        <taxon>Metazoa</taxon>
        <taxon>Ecdysozoa</taxon>
        <taxon>Arthropoda</taxon>
        <taxon>Hexapoda</taxon>
        <taxon>Insecta</taxon>
        <taxon>Pterygota</taxon>
        <taxon>Neoptera</taxon>
        <taxon>Endopterygota</taxon>
        <taxon>Hymenoptera</taxon>
        <taxon>Apocrita</taxon>
        <taxon>Ichneumonoidea</taxon>
        <taxon>Braconidae</taxon>
        <taxon>Microgastrinae</taxon>
        <taxon>Cotesia</taxon>
    </lineage>
</organism>
<dbReference type="Proteomes" id="UP000786811">
    <property type="component" value="Unassembled WGS sequence"/>
</dbReference>
<evidence type="ECO:0000313" key="1">
    <source>
        <dbReference type="EMBL" id="CAG5110907.1"/>
    </source>
</evidence>
<keyword evidence="2" id="KW-1185">Reference proteome</keyword>
<evidence type="ECO:0000313" key="2">
    <source>
        <dbReference type="Proteomes" id="UP000786811"/>
    </source>
</evidence>
<feature type="non-terminal residue" evidence="1">
    <location>
        <position position="102"/>
    </location>
</feature>
<dbReference type="EMBL" id="CAJNRD030001903">
    <property type="protein sequence ID" value="CAG5110907.1"/>
    <property type="molecule type" value="Genomic_DNA"/>
</dbReference>
<dbReference type="AlphaFoldDB" id="A0A8J2HQP6"/>
<proteinExistence type="predicted"/>